<proteinExistence type="predicted"/>
<dbReference type="RefSeq" id="WP_101518689.1">
    <property type="nucleotide sequence ID" value="NZ_PKUS01000027.1"/>
</dbReference>
<feature type="transmembrane region" description="Helical" evidence="8">
    <location>
        <begin position="184"/>
        <end position="206"/>
    </location>
</feature>
<dbReference type="Gene3D" id="1.10.287.130">
    <property type="match status" value="1"/>
</dbReference>
<dbReference type="InterPro" id="IPR005467">
    <property type="entry name" value="His_kinase_dom"/>
</dbReference>
<dbReference type="InterPro" id="IPR004358">
    <property type="entry name" value="Sig_transdc_His_kin-like_C"/>
</dbReference>
<evidence type="ECO:0000256" key="1">
    <source>
        <dbReference type="ARBA" id="ARBA00000085"/>
    </source>
</evidence>
<organism evidence="11 12">
    <name type="scientific">Pseudohalioglobus lutimaris</name>
    <dbReference type="NCBI Taxonomy" id="1737061"/>
    <lineage>
        <taxon>Bacteria</taxon>
        <taxon>Pseudomonadati</taxon>
        <taxon>Pseudomonadota</taxon>
        <taxon>Gammaproteobacteria</taxon>
        <taxon>Cellvibrionales</taxon>
        <taxon>Halieaceae</taxon>
        <taxon>Pseudohalioglobus</taxon>
    </lineage>
</organism>
<dbReference type="EMBL" id="PKUS01000027">
    <property type="protein sequence ID" value="PLW67585.1"/>
    <property type="molecule type" value="Genomic_DNA"/>
</dbReference>
<dbReference type="Gene3D" id="3.30.565.10">
    <property type="entry name" value="Histidine kinase-like ATPase, C-terminal domain"/>
    <property type="match status" value="1"/>
</dbReference>
<dbReference type="SUPFAM" id="SSF55874">
    <property type="entry name" value="ATPase domain of HSP90 chaperone/DNA topoisomerase II/histidine kinase"/>
    <property type="match status" value="1"/>
</dbReference>
<evidence type="ECO:0000256" key="6">
    <source>
        <dbReference type="ARBA" id="ARBA00022777"/>
    </source>
</evidence>
<dbReference type="GO" id="GO:0000155">
    <property type="term" value="F:phosphorelay sensor kinase activity"/>
    <property type="evidence" value="ECO:0007669"/>
    <property type="project" value="InterPro"/>
</dbReference>
<comment type="subcellular location">
    <subcellularLocation>
        <location evidence="2">Membrane</location>
    </subcellularLocation>
</comment>
<dbReference type="SUPFAM" id="SSF47384">
    <property type="entry name" value="Homodimeric domain of signal transducing histidine kinase"/>
    <property type="match status" value="1"/>
</dbReference>
<evidence type="ECO:0000256" key="3">
    <source>
        <dbReference type="ARBA" id="ARBA00012438"/>
    </source>
</evidence>
<evidence type="ECO:0000256" key="7">
    <source>
        <dbReference type="ARBA" id="ARBA00023012"/>
    </source>
</evidence>
<sequence>MSFWQPRSVLQLLLIGFLVAVAPLCIAILSTIDALGELAEKHRSTTRLVVEVSQLEQQVQRDILQLERRARQYLALADRDLAILFDLERDRLLEDLEALEQILPSTSPDVAALLDTLEDLRLPGASESGHNPAADPIVDEGEGIERVFALIVERGQAIQLWKQASVESLIEQDTEQAEDLTEFLVAQISLLAAITFALLLLFAYWITRPLKELTQEIQQLGTEGLSHSIEISGPLELKALGTRLEWLRQQLHDSEQQKQQFLRHISHELKTPLASLREGTDLLSEHVAGALSQQQQEIVDIVRLNGIELQRLIENLIDFNQTPYQELSVENINLEELCTDLLRHYRFSIDTKRLTLDTNGTVSTWRADRHKLRTTLDNLLSNAVNYTPEDGAIALVWYEKDANLIVDVANSGEAIPLEDEDRVFEPFFQSAAKRTGPIKGSGIGLSVARECMEAQRGTLELVPNPHFPVCFRLICPVH</sequence>
<dbReference type="AlphaFoldDB" id="A0A2N5WZB0"/>
<dbReference type="PANTHER" id="PTHR43711:SF1">
    <property type="entry name" value="HISTIDINE KINASE 1"/>
    <property type="match status" value="1"/>
</dbReference>
<keyword evidence="5" id="KW-0808">Transferase</keyword>
<gene>
    <name evidence="11" type="ORF">C0039_16240</name>
</gene>
<dbReference type="PRINTS" id="PR00344">
    <property type="entry name" value="BCTRLSENSOR"/>
</dbReference>
<keyword evidence="4" id="KW-0597">Phosphoprotein</keyword>
<dbReference type="Pfam" id="PF02518">
    <property type="entry name" value="HATPase_c"/>
    <property type="match status" value="1"/>
</dbReference>
<dbReference type="SMART" id="SM00304">
    <property type="entry name" value="HAMP"/>
    <property type="match status" value="1"/>
</dbReference>
<feature type="domain" description="Histidine kinase" evidence="9">
    <location>
        <begin position="264"/>
        <end position="478"/>
    </location>
</feature>
<evidence type="ECO:0000259" key="9">
    <source>
        <dbReference type="PROSITE" id="PS50109"/>
    </source>
</evidence>
<evidence type="ECO:0000256" key="5">
    <source>
        <dbReference type="ARBA" id="ARBA00022679"/>
    </source>
</evidence>
<evidence type="ECO:0000313" key="11">
    <source>
        <dbReference type="EMBL" id="PLW67585.1"/>
    </source>
</evidence>
<keyword evidence="8" id="KW-0472">Membrane</keyword>
<name>A0A2N5WZB0_9GAMM</name>
<dbReference type="Pfam" id="PF00672">
    <property type="entry name" value="HAMP"/>
    <property type="match status" value="1"/>
</dbReference>
<evidence type="ECO:0000256" key="4">
    <source>
        <dbReference type="ARBA" id="ARBA00022553"/>
    </source>
</evidence>
<dbReference type="InterPro" id="IPR036890">
    <property type="entry name" value="HATPase_C_sf"/>
</dbReference>
<accession>A0A2N5WZB0</accession>
<dbReference type="InterPro" id="IPR050736">
    <property type="entry name" value="Sensor_HK_Regulatory"/>
</dbReference>
<evidence type="ECO:0000259" key="10">
    <source>
        <dbReference type="PROSITE" id="PS50885"/>
    </source>
</evidence>
<feature type="domain" description="HAMP" evidence="10">
    <location>
        <begin position="204"/>
        <end position="256"/>
    </location>
</feature>
<reference evidence="11 12" key="1">
    <citation type="submission" date="2018-01" db="EMBL/GenBank/DDBJ databases">
        <title>The draft genome sequence of Halioglobus lutimaris HF004.</title>
        <authorList>
            <person name="Du Z.-J."/>
            <person name="Shi M.-J."/>
        </authorList>
    </citation>
    <scope>NUCLEOTIDE SEQUENCE [LARGE SCALE GENOMIC DNA]</scope>
    <source>
        <strain evidence="11 12">HF004</strain>
    </source>
</reference>
<dbReference type="InterPro" id="IPR003594">
    <property type="entry name" value="HATPase_dom"/>
</dbReference>
<dbReference type="SMART" id="SM00387">
    <property type="entry name" value="HATPase_c"/>
    <property type="match status" value="1"/>
</dbReference>
<keyword evidence="7" id="KW-0902">Two-component regulatory system</keyword>
<evidence type="ECO:0000313" key="12">
    <source>
        <dbReference type="Proteomes" id="UP000235005"/>
    </source>
</evidence>
<dbReference type="Proteomes" id="UP000235005">
    <property type="component" value="Unassembled WGS sequence"/>
</dbReference>
<dbReference type="Pfam" id="PF00512">
    <property type="entry name" value="HisKA"/>
    <property type="match status" value="1"/>
</dbReference>
<protein>
    <recommendedName>
        <fullName evidence="3">histidine kinase</fullName>
        <ecNumber evidence="3">2.7.13.3</ecNumber>
    </recommendedName>
</protein>
<comment type="caution">
    <text evidence="11">The sequence shown here is derived from an EMBL/GenBank/DDBJ whole genome shotgun (WGS) entry which is preliminary data.</text>
</comment>
<comment type="catalytic activity">
    <reaction evidence="1">
        <text>ATP + protein L-histidine = ADP + protein N-phospho-L-histidine.</text>
        <dbReference type="EC" id="2.7.13.3"/>
    </reaction>
</comment>
<keyword evidence="8" id="KW-0812">Transmembrane</keyword>
<evidence type="ECO:0000256" key="2">
    <source>
        <dbReference type="ARBA" id="ARBA00004370"/>
    </source>
</evidence>
<dbReference type="EC" id="2.7.13.3" evidence="3"/>
<evidence type="ECO:0000256" key="8">
    <source>
        <dbReference type="SAM" id="Phobius"/>
    </source>
</evidence>
<keyword evidence="12" id="KW-1185">Reference proteome</keyword>
<dbReference type="InterPro" id="IPR003660">
    <property type="entry name" value="HAMP_dom"/>
</dbReference>
<dbReference type="PROSITE" id="PS50885">
    <property type="entry name" value="HAMP"/>
    <property type="match status" value="1"/>
</dbReference>
<dbReference type="SMART" id="SM00388">
    <property type="entry name" value="HisKA"/>
    <property type="match status" value="1"/>
</dbReference>
<dbReference type="OrthoDB" id="9804645at2"/>
<keyword evidence="8" id="KW-1133">Transmembrane helix</keyword>
<dbReference type="InterPro" id="IPR003661">
    <property type="entry name" value="HisK_dim/P_dom"/>
</dbReference>
<dbReference type="CDD" id="cd00082">
    <property type="entry name" value="HisKA"/>
    <property type="match status" value="1"/>
</dbReference>
<dbReference type="PANTHER" id="PTHR43711">
    <property type="entry name" value="TWO-COMPONENT HISTIDINE KINASE"/>
    <property type="match status" value="1"/>
</dbReference>
<keyword evidence="6" id="KW-0418">Kinase</keyword>
<dbReference type="InterPro" id="IPR036097">
    <property type="entry name" value="HisK_dim/P_sf"/>
</dbReference>
<dbReference type="Gene3D" id="6.10.340.10">
    <property type="match status" value="1"/>
</dbReference>
<dbReference type="PROSITE" id="PS50109">
    <property type="entry name" value="HIS_KIN"/>
    <property type="match status" value="1"/>
</dbReference>
<dbReference type="GO" id="GO:0016020">
    <property type="term" value="C:membrane"/>
    <property type="evidence" value="ECO:0007669"/>
    <property type="project" value="UniProtKB-SubCell"/>
</dbReference>